<keyword evidence="13" id="KW-1185">Reference proteome</keyword>
<evidence type="ECO:0000313" key="12">
    <source>
        <dbReference type="EMBL" id="EMP40884.1"/>
    </source>
</evidence>
<evidence type="ECO:0000256" key="10">
    <source>
        <dbReference type="SAM" id="MobiDB-lite"/>
    </source>
</evidence>
<dbReference type="GO" id="GO:0042612">
    <property type="term" value="C:MHC class I protein complex"/>
    <property type="evidence" value="ECO:0007669"/>
    <property type="project" value="UniProtKB-KW"/>
</dbReference>
<dbReference type="PANTHER" id="PTHR16675:SF242">
    <property type="entry name" value="MAJOR HISTOCOMPATIBILITY COMPLEX CLASS I-RELATED GENE PROTEIN"/>
    <property type="match status" value="1"/>
</dbReference>
<keyword evidence="5" id="KW-0391">Immunity</keyword>
<dbReference type="Pfam" id="PF00129">
    <property type="entry name" value="MHC_I"/>
    <property type="match status" value="1"/>
</dbReference>
<dbReference type="AlphaFoldDB" id="M7BUM4"/>
<dbReference type="EMBL" id="KB501958">
    <property type="protein sequence ID" value="EMP40884.1"/>
    <property type="molecule type" value="Genomic_DNA"/>
</dbReference>
<dbReference type="GO" id="GO:0009897">
    <property type="term" value="C:external side of plasma membrane"/>
    <property type="evidence" value="ECO:0007669"/>
    <property type="project" value="TreeGrafter"/>
</dbReference>
<evidence type="ECO:0000256" key="4">
    <source>
        <dbReference type="ARBA" id="ARBA00022729"/>
    </source>
</evidence>
<dbReference type="GO" id="GO:0006955">
    <property type="term" value="P:immune response"/>
    <property type="evidence" value="ECO:0007669"/>
    <property type="project" value="TreeGrafter"/>
</dbReference>
<dbReference type="GO" id="GO:0002474">
    <property type="term" value="P:antigen processing and presentation of peptide antigen via MHC class I"/>
    <property type="evidence" value="ECO:0007669"/>
    <property type="project" value="UniProtKB-KW"/>
</dbReference>
<dbReference type="STRING" id="8469.M7BUM4"/>
<evidence type="ECO:0000259" key="11">
    <source>
        <dbReference type="Pfam" id="PF00129"/>
    </source>
</evidence>
<sequence>MVGDSQTAAGGVPCWRRCSRALGRAGSHSLQYFLTAVSEPGPGVPDFTVAGYVDGQRFVEYDGEAQQMRPLAPWMQAAQPEVWEQENRVHKVRQACFRGKVRSHLHLYNQSRGSRVFRCGHSKRPEPSPGPVVRDNHIGPPAPARTS</sequence>
<keyword evidence="7" id="KW-0472">Membrane</keyword>
<dbReference type="InterPro" id="IPR037055">
    <property type="entry name" value="MHC_I-like_Ag-recog_sf"/>
</dbReference>
<evidence type="ECO:0000256" key="1">
    <source>
        <dbReference type="ARBA" id="ARBA00004479"/>
    </source>
</evidence>
<dbReference type="SUPFAM" id="SSF54452">
    <property type="entry name" value="MHC antigen-recognition domain"/>
    <property type="match status" value="1"/>
</dbReference>
<protein>
    <submittedName>
        <fullName evidence="12">H-2 class I histocompatibility antigen, Q9 alpha chain</fullName>
    </submittedName>
</protein>
<dbReference type="InterPro" id="IPR050208">
    <property type="entry name" value="MHC_class-I_related"/>
</dbReference>
<evidence type="ECO:0000256" key="7">
    <source>
        <dbReference type="ARBA" id="ARBA00023136"/>
    </source>
</evidence>
<keyword evidence="6" id="KW-1133">Transmembrane helix</keyword>
<keyword evidence="4" id="KW-0732">Signal</keyword>
<name>M7BUM4_CHEMY</name>
<evidence type="ECO:0000256" key="6">
    <source>
        <dbReference type="ARBA" id="ARBA00022989"/>
    </source>
</evidence>
<keyword evidence="2" id="KW-0490">MHC I</keyword>
<comment type="subcellular location">
    <subcellularLocation>
        <location evidence="1">Membrane</location>
        <topology evidence="1">Single-pass type I membrane protein</topology>
    </subcellularLocation>
</comment>
<evidence type="ECO:0000256" key="5">
    <source>
        <dbReference type="ARBA" id="ARBA00022859"/>
    </source>
</evidence>
<dbReference type="PANTHER" id="PTHR16675">
    <property type="entry name" value="MHC CLASS I-RELATED"/>
    <property type="match status" value="1"/>
</dbReference>
<dbReference type="InterPro" id="IPR011161">
    <property type="entry name" value="MHC_I-like_Ag-recog"/>
</dbReference>
<proteinExistence type="predicted"/>
<feature type="domain" description="MHC class I-like antigen recognition-like" evidence="11">
    <location>
        <begin position="26"/>
        <end position="116"/>
    </location>
</feature>
<gene>
    <name evidence="12" type="ORF">UY3_01879</name>
</gene>
<organism evidence="12 13">
    <name type="scientific">Chelonia mydas</name>
    <name type="common">Green sea-turtle</name>
    <name type="synonym">Chelonia agassizi</name>
    <dbReference type="NCBI Taxonomy" id="8469"/>
    <lineage>
        <taxon>Eukaryota</taxon>
        <taxon>Metazoa</taxon>
        <taxon>Chordata</taxon>
        <taxon>Craniata</taxon>
        <taxon>Vertebrata</taxon>
        <taxon>Euteleostomi</taxon>
        <taxon>Archelosauria</taxon>
        <taxon>Testudinata</taxon>
        <taxon>Testudines</taxon>
        <taxon>Cryptodira</taxon>
        <taxon>Durocryptodira</taxon>
        <taxon>Americhelydia</taxon>
        <taxon>Chelonioidea</taxon>
        <taxon>Cheloniidae</taxon>
        <taxon>Chelonia</taxon>
    </lineage>
</organism>
<dbReference type="Proteomes" id="UP000031443">
    <property type="component" value="Unassembled WGS sequence"/>
</dbReference>
<evidence type="ECO:0000256" key="8">
    <source>
        <dbReference type="ARBA" id="ARBA00023157"/>
    </source>
</evidence>
<evidence type="ECO:0000256" key="2">
    <source>
        <dbReference type="ARBA" id="ARBA00022451"/>
    </source>
</evidence>
<evidence type="ECO:0000256" key="9">
    <source>
        <dbReference type="ARBA" id="ARBA00023180"/>
    </source>
</evidence>
<evidence type="ECO:0000313" key="13">
    <source>
        <dbReference type="Proteomes" id="UP000031443"/>
    </source>
</evidence>
<reference evidence="13" key="1">
    <citation type="journal article" date="2013" name="Nat. Genet.">
        <title>The draft genomes of soft-shell turtle and green sea turtle yield insights into the development and evolution of the turtle-specific body plan.</title>
        <authorList>
            <person name="Wang Z."/>
            <person name="Pascual-Anaya J."/>
            <person name="Zadissa A."/>
            <person name="Li W."/>
            <person name="Niimura Y."/>
            <person name="Huang Z."/>
            <person name="Li C."/>
            <person name="White S."/>
            <person name="Xiong Z."/>
            <person name="Fang D."/>
            <person name="Wang B."/>
            <person name="Ming Y."/>
            <person name="Chen Y."/>
            <person name="Zheng Y."/>
            <person name="Kuraku S."/>
            <person name="Pignatelli M."/>
            <person name="Herrero J."/>
            <person name="Beal K."/>
            <person name="Nozawa M."/>
            <person name="Li Q."/>
            <person name="Wang J."/>
            <person name="Zhang H."/>
            <person name="Yu L."/>
            <person name="Shigenobu S."/>
            <person name="Wang J."/>
            <person name="Liu J."/>
            <person name="Flicek P."/>
            <person name="Searle S."/>
            <person name="Wang J."/>
            <person name="Kuratani S."/>
            <person name="Yin Y."/>
            <person name="Aken B."/>
            <person name="Zhang G."/>
            <person name="Irie N."/>
        </authorList>
    </citation>
    <scope>NUCLEOTIDE SEQUENCE [LARGE SCALE GENOMIC DNA]</scope>
</reference>
<keyword evidence="9" id="KW-0325">Glycoprotein</keyword>
<dbReference type="InterPro" id="IPR011162">
    <property type="entry name" value="MHC_I/II-like_Ag-recog"/>
</dbReference>
<dbReference type="Gene3D" id="3.30.500.10">
    <property type="entry name" value="MHC class I-like antigen recognition-like"/>
    <property type="match status" value="1"/>
</dbReference>
<dbReference type="GO" id="GO:0005615">
    <property type="term" value="C:extracellular space"/>
    <property type="evidence" value="ECO:0007669"/>
    <property type="project" value="TreeGrafter"/>
</dbReference>
<evidence type="ECO:0000256" key="3">
    <source>
        <dbReference type="ARBA" id="ARBA00022692"/>
    </source>
</evidence>
<keyword evidence="8" id="KW-1015">Disulfide bond</keyword>
<accession>M7BUM4</accession>
<keyword evidence="3" id="KW-0812">Transmembrane</keyword>
<feature type="region of interest" description="Disordered" evidence="10">
    <location>
        <begin position="116"/>
        <end position="147"/>
    </location>
</feature>